<name>A0ABV3D9I6_9ACTN</name>
<sequence>MTDLVKEISCTLQRDPQPGGDAAQFEDLDFHSFRLQPADGPAAETNTEATVEYCIKNPRWIFSLQTHKYLGIQ</sequence>
<comment type="caution">
    <text evidence="1">The sequence shown here is derived from an EMBL/GenBank/DDBJ whole genome shotgun (WGS) entry which is preliminary data.</text>
</comment>
<dbReference type="Proteomes" id="UP001551482">
    <property type="component" value="Unassembled WGS sequence"/>
</dbReference>
<dbReference type="Gene3D" id="3.20.20.70">
    <property type="entry name" value="Aldolase class I"/>
    <property type="match status" value="1"/>
</dbReference>
<evidence type="ECO:0008006" key="3">
    <source>
        <dbReference type="Google" id="ProtNLM"/>
    </source>
</evidence>
<dbReference type="RefSeq" id="WP_358347500.1">
    <property type="nucleotide sequence ID" value="NZ_JBEZFP010000002.1"/>
</dbReference>
<keyword evidence="2" id="KW-1185">Reference proteome</keyword>
<evidence type="ECO:0000313" key="2">
    <source>
        <dbReference type="Proteomes" id="UP001551482"/>
    </source>
</evidence>
<dbReference type="EMBL" id="JBEZFP010000002">
    <property type="protein sequence ID" value="MEU8132147.1"/>
    <property type="molecule type" value="Genomic_DNA"/>
</dbReference>
<reference evidence="1 2" key="1">
    <citation type="submission" date="2024-06" db="EMBL/GenBank/DDBJ databases">
        <title>The Natural Products Discovery Center: Release of the First 8490 Sequenced Strains for Exploring Actinobacteria Biosynthetic Diversity.</title>
        <authorList>
            <person name="Kalkreuter E."/>
            <person name="Kautsar S.A."/>
            <person name="Yang D."/>
            <person name="Bader C.D."/>
            <person name="Teijaro C.N."/>
            <person name="Fluegel L."/>
            <person name="Davis C.M."/>
            <person name="Simpson J.R."/>
            <person name="Lauterbach L."/>
            <person name="Steele A.D."/>
            <person name="Gui C."/>
            <person name="Meng S."/>
            <person name="Li G."/>
            <person name="Viehrig K."/>
            <person name="Ye F."/>
            <person name="Su P."/>
            <person name="Kiefer A.F."/>
            <person name="Nichols A."/>
            <person name="Cepeda A.J."/>
            <person name="Yan W."/>
            <person name="Fan B."/>
            <person name="Jiang Y."/>
            <person name="Adhikari A."/>
            <person name="Zheng C.-J."/>
            <person name="Schuster L."/>
            <person name="Cowan T.M."/>
            <person name="Smanski M.J."/>
            <person name="Chevrette M.G."/>
            <person name="De Carvalho L.P.S."/>
            <person name="Shen B."/>
        </authorList>
    </citation>
    <scope>NUCLEOTIDE SEQUENCE [LARGE SCALE GENOMIC DNA]</scope>
    <source>
        <strain evidence="1 2">NPDC048946</strain>
    </source>
</reference>
<evidence type="ECO:0000313" key="1">
    <source>
        <dbReference type="EMBL" id="MEU8132147.1"/>
    </source>
</evidence>
<protein>
    <recommendedName>
        <fullName evidence="3">7-carboxy-7-deazaguanine synthase</fullName>
    </recommendedName>
</protein>
<accession>A0ABV3D9I6</accession>
<gene>
    <name evidence="1" type="ORF">AB0C36_01415</name>
</gene>
<proteinExistence type="predicted"/>
<dbReference type="InterPro" id="IPR013785">
    <property type="entry name" value="Aldolase_TIM"/>
</dbReference>
<organism evidence="1 2">
    <name type="scientific">Streptodolium elevatio</name>
    <dbReference type="NCBI Taxonomy" id="3157996"/>
    <lineage>
        <taxon>Bacteria</taxon>
        <taxon>Bacillati</taxon>
        <taxon>Actinomycetota</taxon>
        <taxon>Actinomycetes</taxon>
        <taxon>Kitasatosporales</taxon>
        <taxon>Streptomycetaceae</taxon>
        <taxon>Streptodolium</taxon>
    </lineage>
</organism>